<comment type="caution">
    <text evidence="8">The sequence shown here is derived from an EMBL/GenBank/DDBJ whole genome shotgun (WGS) entry which is preliminary data.</text>
</comment>
<proteinExistence type="predicted"/>
<dbReference type="GO" id="GO:0005886">
    <property type="term" value="C:plasma membrane"/>
    <property type="evidence" value="ECO:0007669"/>
    <property type="project" value="TreeGrafter"/>
</dbReference>
<dbReference type="EMBL" id="LUEZ02000113">
    <property type="protein sequence ID" value="RDB17099.1"/>
    <property type="molecule type" value="Genomic_DNA"/>
</dbReference>
<dbReference type="STRING" id="39966.A0A369J4Y8"/>
<accession>A0A369J4Y8</accession>
<reference evidence="8" key="1">
    <citation type="submission" date="2018-04" db="EMBL/GenBank/DDBJ databases">
        <title>Whole genome sequencing of Hypsizygus marmoreus.</title>
        <authorList>
            <person name="Choi I.-G."/>
            <person name="Min B."/>
            <person name="Kim J.-G."/>
            <person name="Kim S."/>
            <person name="Oh Y.-L."/>
            <person name="Kong W.-S."/>
            <person name="Park H."/>
            <person name="Jeong J."/>
            <person name="Song E.-S."/>
        </authorList>
    </citation>
    <scope>NUCLEOTIDE SEQUENCE [LARGE SCALE GENOMIC DNA]</scope>
    <source>
        <strain evidence="8">51987-8</strain>
    </source>
</reference>
<dbReference type="InParanoid" id="A0A369J4Y8"/>
<feature type="transmembrane region" description="Helical" evidence="6">
    <location>
        <begin position="408"/>
        <end position="426"/>
    </location>
</feature>
<feature type="chain" id="PRO_5016819579" evidence="7">
    <location>
        <begin position="22"/>
        <end position="429"/>
    </location>
</feature>
<dbReference type="Proteomes" id="UP000076154">
    <property type="component" value="Unassembled WGS sequence"/>
</dbReference>
<protein>
    <submittedName>
        <fullName evidence="8">Zinc-regulated transporter 1</fullName>
    </submittedName>
</protein>
<feature type="transmembrane region" description="Helical" evidence="6">
    <location>
        <begin position="300"/>
        <end position="324"/>
    </location>
</feature>
<dbReference type="PANTHER" id="PTHR11040:SF44">
    <property type="entry name" value="PROTEIN ZNTC-RELATED"/>
    <property type="match status" value="1"/>
</dbReference>
<sequence>MLGSPMLVALILVLSSSVSSAVPTAITTSPPTRVVARQIPPSPTNSGTCILHIDHYHCTGVESSAPSTPESSAAPSNENEDLSSGEVISDTGGEGCVQHGTHFHCPAGVQISCTPPQEDYDLGLHIGALFVLLVASLFGVLLPIVLGTRTNHHVSNLFFALKHFGTGIIISTAFIHLLIHAFVLFANECLGELGFEATAPAIAMAAVMVIFAIDFVAARMIAAHSESSLPPDVVNVKIESSSKSGDLTALGHSHEHDGTVAAYDESSKIAHWEVHILEAGIIFHSVMIGVTLGAQGGSGFVPTFCAIVFHQFFEGLGLGARIALLRWPNGGAYKKWLMCAAYTLVTPVGIAIGIGARSSFNLNGRSTLLAIGILDSISAGILLYTGIVHLLFIEWIHGELLNASRIRLTVAIVSLILGLFAMSFIGKWA</sequence>
<evidence type="ECO:0000256" key="4">
    <source>
        <dbReference type="ARBA" id="ARBA00023136"/>
    </source>
</evidence>
<name>A0A369J4Y8_HYPMA</name>
<evidence type="ECO:0000256" key="3">
    <source>
        <dbReference type="ARBA" id="ARBA00022989"/>
    </source>
</evidence>
<evidence type="ECO:0000256" key="2">
    <source>
        <dbReference type="ARBA" id="ARBA00022692"/>
    </source>
</evidence>
<keyword evidence="4 6" id="KW-0472">Membrane</keyword>
<dbReference type="PANTHER" id="PTHR11040">
    <property type="entry name" value="ZINC/IRON TRANSPORTER"/>
    <property type="match status" value="1"/>
</dbReference>
<evidence type="ECO:0000256" key="5">
    <source>
        <dbReference type="SAM" id="MobiDB-lite"/>
    </source>
</evidence>
<evidence type="ECO:0000313" key="9">
    <source>
        <dbReference type="Proteomes" id="UP000076154"/>
    </source>
</evidence>
<feature type="transmembrane region" description="Helical" evidence="6">
    <location>
        <begin position="336"/>
        <end position="356"/>
    </location>
</feature>
<feature type="region of interest" description="Disordered" evidence="5">
    <location>
        <begin position="61"/>
        <end position="87"/>
    </location>
</feature>
<feature type="transmembrane region" description="Helical" evidence="6">
    <location>
        <begin position="368"/>
        <end position="396"/>
    </location>
</feature>
<evidence type="ECO:0000256" key="6">
    <source>
        <dbReference type="SAM" id="Phobius"/>
    </source>
</evidence>
<dbReference type="GO" id="GO:0005385">
    <property type="term" value="F:zinc ion transmembrane transporter activity"/>
    <property type="evidence" value="ECO:0007669"/>
    <property type="project" value="TreeGrafter"/>
</dbReference>
<dbReference type="AlphaFoldDB" id="A0A369J4Y8"/>
<organism evidence="8 9">
    <name type="scientific">Hypsizygus marmoreus</name>
    <name type="common">White beech mushroom</name>
    <name type="synonym">Agaricus marmoreus</name>
    <dbReference type="NCBI Taxonomy" id="39966"/>
    <lineage>
        <taxon>Eukaryota</taxon>
        <taxon>Fungi</taxon>
        <taxon>Dikarya</taxon>
        <taxon>Basidiomycota</taxon>
        <taxon>Agaricomycotina</taxon>
        <taxon>Agaricomycetes</taxon>
        <taxon>Agaricomycetidae</taxon>
        <taxon>Agaricales</taxon>
        <taxon>Tricholomatineae</taxon>
        <taxon>Lyophyllaceae</taxon>
        <taxon>Hypsizygus</taxon>
    </lineage>
</organism>
<keyword evidence="9" id="KW-1185">Reference proteome</keyword>
<feature type="signal peptide" evidence="7">
    <location>
        <begin position="1"/>
        <end position="21"/>
    </location>
</feature>
<keyword evidence="2 6" id="KW-0812">Transmembrane</keyword>
<dbReference type="Pfam" id="PF02535">
    <property type="entry name" value="Zip"/>
    <property type="match status" value="1"/>
</dbReference>
<feature type="compositionally biased region" description="Low complexity" evidence="5">
    <location>
        <begin position="62"/>
        <end position="77"/>
    </location>
</feature>
<evidence type="ECO:0000313" key="8">
    <source>
        <dbReference type="EMBL" id="RDB17099.1"/>
    </source>
</evidence>
<dbReference type="InterPro" id="IPR003689">
    <property type="entry name" value="ZIP"/>
</dbReference>
<comment type="subcellular location">
    <subcellularLocation>
        <location evidence="1">Membrane</location>
        <topology evidence="1">Multi-pass membrane protein</topology>
    </subcellularLocation>
</comment>
<evidence type="ECO:0000256" key="7">
    <source>
        <dbReference type="SAM" id="SignalP"/>
    </source>
</evidence>
<dbReference type="OrthoDB" id="448280at2759"/>
<feature type="transmembrane region" description="Helical" evidence="6">
    <location>
        <begin position="122"/>
        <end position="146"/>
    </location>
</feature>
<feature type="transmembrane region" description="Helical" evidence="6">
    <location>
        <begin position="198"/>
        <end position="218"/>
    </location>
</feature>
<evidence type="ECO:0000256" key="1">
    <source>
        <dbReference type="ARBA" id="ARBA00004141"/>
    </source>
</evidence>
<gene>
    <name evidence="8" type="primary">ZRT1_1</name>
    <name evidence="8" type="ORF">Hypma_001730</name>
</gene>
<keyword evidence="7" id="KW-0732">Signal</keyword>
<keyword evidence="3 6" id="KW-1133">Transmembrane helix</keyword>
<feature type="transmembrane region" description="Helical" evidence="6">
    <location>
        <begin position="276"/>
        <end position="294"/>
    </location>
</feature>
<feature type="transmembrane region" description="Helical" evidence="6">
    <location>
        <begin position="167"/>
        <end position="186"/>
    </location>
</feature>